<evidence type="ECO:0000313" key="2">
    <source>
        <dbReference type="Proteomes" id="UP001596317"/>
    </source>
</evidence>
<protein>
    <recommendedName>
        <fullName evidence="3">Lipocalin-like domain-containing protein</fullName>
    </recommendedName>
</protein>
<dbReference type="Proteomes" id="UP001596317">
    <property type="component" value="Unassembled WGS sequence"/>
</dbReference>
<name>A0ABW1ZRQ1_9DEIO</name>
<dbReference type="PROSITE" id="PS51257">
    <property type="entry name" value="PROKAR_LIPOPROTEIN"/>
    <property type="match status" value="1"/>
</dbReference>
<dbReference type="EMBL" id="JBHSWB010000002">
    <property type="protein sequence ID" value="MFC6663027.1"/>
    <property type="molecule type" value="Genomic_DNA"/>
</dbReference>
<organism evidence="1 2">
    <name type="scientific">Deinococcus multiflagellatus</name>
    <dbReference type="NCBI Taxonomy" id="1656887"/>
    <lineage>
        <taxon>Bacteria</taxon>
        <taxon>Thermotogati</taxon>
        <taxon>Deinococcota</taxon>
        <taxon>Deinococci</taxon>
        <taxon>Deinococcales</taxon>
        <taxon>Deinococcaceae</taxon>
        <taxon>Deinococcus</taxon>
    </lineage>
</organism>
<reference evidence="2" key="1">
    <citation type="journal article" date="2019" name="Int. J. Syst. Evol. Microbiol.">
        <title>The Global Catalogue of Microorganisms (GCM) 10K type strain sequencing project: providing services to taxonomists for standard genome sequencing and annotation.</title>
        <authorList>
            <consortium name="The Broad Institute Genomics Platform"/>
            <consortium name="The Broad Institute Genome Sequencing Center for Infectious Disease"/>
            <person name="Wu L."/>
            <person name="Ma J."/>
        </authorList>
    </citation>
    <scope>NUCLEOTIDE SEQUENCE [LARGE SCALE GENOMIC DNA]</scope>
    <source>
        <strain evidence="2">CCUG 63830</strain>
    </source>
</reference>
<gene>
    <name evidence="1" type="ORF">ACFP90_23565</name>
</gene>
<proteinExistence type="predicted"/>
<evidence type="ECO:0008006" key="3">
    <source>
        <dbReference type="Google" id="ProtNLM"/>
    </source>
</evidence>
<dbReference type="RefSeq" id="WP_224612560.1">
    <property type="nucleotide sequence ID" value="NZ_JAIQXV010000029.1"/>
</dbReference>
<accession>A0ABW1ZRQ1</accession>
<sequence>MKPALMLFPLLLTACWQGRPMGKEWTPQALMEFAAETVKSTTPVTQIECRDEGTGSLKACFAVDGPVGSVRTPLDEAFSGDLKLMGDWQFTGNVGSATYQTRAGEKMNVGLVYAAKGPTSAIMEQLPEGAAGILYVTVERSPYAN</sequence>
<evidence type="ECO:0000313" key="1">
    <source>
        <dbReference type="EMBL" id="MFC6663027.1"/>
    </source>
</evidence>
<keyword evidence="2" id="KW-1185">Reference proteome</keyword>
<comment type="caution">
    <text evidence="1">The sequence shown here is derived from an EMBL/GenBank/DDBJ whole genome shotgun (WGS) entry which is preliminary data.</text>
</comment>